<protein>
    <submittedName>
        <fullName evidence="2">Uncharacterized protein</fullName>
    </submittedName>
</protein>
<dbReference type="EMBL" id="CP144750">
    <property type="protein sequence ID" value="WVZ78418.1"/>
    <property type="molecule type" value="Genomic_DNA"/>
</dbReference>
<keyword evidence="1" id="KW-0472">Membrane</keyword>
<sequence>MAARTTAGGIPSIRIDIAAGQGCDQSGSTCSLDIWTGDLVSHHISIGFLTMKRKSNSIVLELAMMWFCHILSFAVMNMEIHFKIDEESWPLIGDGTADDGACVQQPPGILSFSWRMGKS</sequence>
<dbReference type="AlphaFoldDB" id="A0AAQ3WY17"/>
<reference evidence="2 3" key="1">
    <citation type="submission" date="2024-02" db="EMBL/GenBank/DDBJ databases">
        <title>High-quality chromosome-scale genome assembly of Pensacola bahiagrass (Paspalum notatum Flugge var. saurae).</title>
        <authorList>
            <person name="Vega J.M."/>
            <person name="Podio M."/>
            <person name="Orjuela J."/>
            <person name="Siena L.A."/>
            <person name="Pessino S.C."/>
            <person name="Combes M.C."/>
            <person name="Mariac C."/>
            <person name="Albertini E."/>
            <person name="Pupilli F."/>
            <person name="Ortiz J.P.A."/>
            <person name="Leblanc O."/>
        </authorList>
    </citation>
    <scope>NUCLEOTIDE SEQUENCE [LARGE SCALE GENOMIC DNA]</scope>
    <source>
        <strain evidence="2">R1</strain>
        <tissue evidence="2">Leaf</tissue>
    </source>
</reference>
<proteinExistence type="predicted"/>
<feature type="transmembrane region" description="Helical" evidence="1">
    <location>
        <begin position="58"/>
        <end position="76"/>
    </location>
</feature>
<evidence type="ECO:0000313" key="3">
    <source>
        <dbReference type="Proteomes" id="UP001341281"/>
    </source>
</evidence>
<keyword evidence="3" id="KW-1185">Reference proteome</keyword>
<accession>A0AAQ3WY17</accession>
<gene>
    <name evidence="2" type="ORF">U9M48_026130</name>
</gene>
<keyword evidence="1" id="KW-0812">Transmembrane</keyword>
<evidence type="ECO:0000313" key="2">
    <source>
        <dbReference type="EMBL" id="WVZ78418.1"/>
    </source>
</evidence>
<evidence type="ECO:0000256" key="1">
    <source>
        <dbReference type="SAM" id="Phobius"/>
    </source>
</evidence>
<name>A0AAQ3WY17_PASNO</name>
<organism evidence="2 3">
    <name type="scientific">Paspalum notatum var. saurae</name>
    <dbReference type="NCBI Taxonomy" id="547442"/>
    <lineage>
        <taxon>Eukaryota</taxon>
        <taxon>Viridiplantae</taxon>
        <taxon>Streptophyta</taxon>
        <taxon>Embryophyta</taxon>
        <taxon>Tracheophyta</taxon>
        <taxon>Spermatophyta</taxon>
        <taxon>Magnoliopsida</taxon>
        <taxon>Liliopsida</taxon>
        <taxon>Poales</taxon>
        <taxon>Poaceae</taxon>
        <taxon>PACMAD clade</taxon>
        <taxon>Panicoideae</taxon>
        <taxon>Andropogonodae</taxon>
        <taxon>Paspaleae</taxon>
        <taxon>Paspalinae</taxon>
        <taxon>Paspalum</taxon>
    </lineage>
</organism>
<keyword evidence="1" id="KW-1133">Transmembrane helix</keyword>
<dbReference type="Proteomes" id="UP001341281">
    <property type="component" value="Chromosome 06"/>
</dbReference>